<reference evidence="2 3" key="1">
    <citation type="journal article" date="2012" name="Eukaryot. Cell">
        <title>Draft genome sequence of Wickerhamomyces ciferrii NRRL Y-1031 F-60-10.</title>
        <authorList>
            <person name="Schneider J."/>
            <person name="Andrea H."/>
            <person name="Blom J."/>
            <person name="Jaenicke S."/>
            <person name="Ruckert C."/>
            <person name="Schorsch C."/>
            <person name="Szczepanowski R."/>
            <person name="Farwick M."/>
            <person name="Goesmann A."/>
            <person name="Puhler A."/>
            <person name="Schaffer S."/>
            <person name="Tauch A."/>
            <person name="Kohler T."/>
            <person name="Brinkrolf K."/>
        </authorList>
    </citation>
    <scope>NUCLEOTIDE SEQUENCE [LARGE SCALE GENOMIC DNA]</scope>
    <source>
        <strain evidence="3">ATCC 14091 / BCRC 22168 / CBS 111 / JCM 3599 / NBRC 0793 / NRRL Y-1031 F-60-10</strain>
    </source>
</reference>
<name>K0KL38_WICCF</name>
<proteinExistence type="predicted"/>
<dbReference type="HOGENOM" id="CLU_428420_0_0_1"/>
<accession>K0KL38</accession>
<dbReference type="InParanoid" id="K0KL38"/>
<evidence type="ECO:0000256" key="1">
    <source>
        <dbReference type="SAM" id="MobiDB-lite"/>
    </source>
</evidence>
<gene>
    <name evidence="2" type="ORF">BN7_2432</name>
</gene>
<evidence type="ECO:0000313" key="2">
    <source>
        <dbReference type="EMBL" id="CCH42887.1"/>
    </source>
</evidence>
<protein>
    <submittedName>
        <fullName evidence="2">Uncharacterized protein</fullName>
    </submittedName>
</protein>
<dbReference type="EMBL" id="CAIF01000055">
    <property type="protein sequence ID" value="CCH42887.1"/>
    <property type="molecule type" value="Genomic_DNA"/>
</dbReference>
<feature type="compositionally biased region" description="Low complexity" evidence="1">
    <location>
        <begin position="354"/>
        <end position="371"/>
    </location>
</feature>
<evidence type="ECO:0000313" key="3">
    <source>
        <dbReference type="Proteomes" id="UP000009328"/>
    </source>
</evidence>
<feature type="compositionally biased region" description="Polar residues" evidence="1">
    <location>
        <begin position="508"/>
        <end position="525"/>
    </location>
</feature>
<feature type="compositionally biased region" description="Polar residues" evidence="1">
    <location>
        <begin position="477"/>
        <end position="496"/>
    </location>
</feature>
<dbReference type="AlphaFoldDB" id="K0KL38"/>
<organism evidence="2 3">
    <name type="scientific">Wickerhamomyces ciferrii (strain ATCC 14091 / BCRC 22168 / CBS 111 / JCM 3599 / NBRC 0793 / NRRL Y-1031 F-60-10)</name>
    <name type="common">Yeast</name>
    <name type="synonym">Pichia ciferrii</name>
    <dbReference type="NCBI Taxonomy" id="1206466"/>
    <lineage>
        <taxon>Eukaryota</taxon>
        <taxon>Fungi</taxon>
        <taxon>Dikarya</taxon>
        <taxon>Ascomycota</taxon>
        <taxon>Saccharomycotina</taxon>
        <taxon>Saccharomycetes</taxon>
        <taxon>Phaffomycetales</taxon>
        <taxon>Wickerhamomycetaceae</taxon>
        <taxon>Wickerhamomyces</taxon>
    </lineage>
</organism>
<feature type="region of interest" description="Disordered" evidence="1">
    <location>
        <begin position="347"/>
        <end position="525"/>
    </location>
</feature>
<dbReference type="Proteomes" id="UP000009328">
    <property type="component" value="Unassembled WGS sequence"/>
</dbReference>
<sequence length="639" mass="73522">MNHPVRYLLPSDGFTAAPGYHPSPNFIPHELPGSTTNRERFIREETNSMRTFETYMDISLKCNFKVWGEAVSPYDREQLAHDIKKFMSCIPRPINFVEVSKVIMKFADQNLRDSIQKSQIPTIYQFPNEEELCTHFFYLMIPRRQVRKCVNEKQKEIISFQPIRNVNDFIKWKEFMLNSSHYISFELTRTILDMIMVSGIFDSLNIDKHLIDLQLDLRNIDNLTIKQLVHKIEYYIYQENISFGEYKTTFNNLPTSPMITSDINNPNNFHSSPFYKQQQEHLIFNYHHQEQEQQQQEEKENIVVKKEQVEIPESVTLPIQSQDELQLRTAENLAVSILNQPIQPQISDIPNMQESSSASSPLSSLPESSISHITERNRIKIPQNAPNYQGKTLVVLPPNPIINKPPQVQEPTPDPSLPLEESNDEENLRNLIPLASLMNSRSMTKDSSPTRKRTSNSNSPRKSKIQKSSIEPEPTNHGESLTNVETNDTTSTAQESTSTITNTATTTQPSLSNNKDSNYKVSSSNENVSTTAPILNEQPAPTQTVVPLLKTLDYESIQAITKITKNNTQYFVYIELENGQRARAFIELFRSMNPKLFKMFCDRGQFEIAARHLKRIEDQYIEAGNDSDADYEDDEVSDE</sequence>
<feature type="compositionally biased region" description="Low complexity" evidence="1">
    <location>
        <begin position="497"/>
        <end position="507"/>
    </location>
</feature>
<feature type="compositionally biased region" description="Polar residues" evidence="1">
    <location>
        <begin position="437"/>
        <end position="447"/>
    </location>
</feature>
<keyword evidence="3" id="KW-1185">Reference proteome</keyword>
<comment type="caution">
    <text evidence="2">The sequence shown here is derived from an EMBL/GenBank/DDBJ whole genome shotgun (WGS) entry which is preliminary data.</text>
</comment>